<feature type="transmembrane region" description="Helical" evidence="10">
    <location>
        <begin position="278"/>
        <end position="300"/>
    </location>
</feature>
<gene>
    <name evidence="13" type="ORF">AAIG11_14015</name>
</gene>
<dbReference type="Gene3D" id="1.10.287.950">
    <property type="entry name" value="Methyl-accepting chemotaxis protein"/>
    <property type="match status" value="1"/>
</dbReference>
<dbReference type="SUPFAM" id="SSF58104">
    <property type="entry name" value="Methyl-accepting chemotaxis protein (MCP) signaling domain"/>
    <property type="match status" value="1"/>
</dbReference>
<comment type="similarity">
    <text evidence="8">Belongs to the methyl-accepting chemotaxis (MCP) protein family.</text>
</comment>
<dbReference type="PANTHER" id="PTHR32089">
    <property type="entry name" value="METHYL-ACCEPTING CHEMOTAXIS PROTEIN MCPB"/>
    <property type="match status" value="1"/>
</dbReference>
<protein>
    <submittedName>
        <fullName evidence="13">Methyl-accepting chemotaxis protein</fullName>
    </submittedName>
</protein>
<evidence type="ECO:0000256" key="4">
    <source>
        <dbReference type="ARBA" id="ARBA00022692"/>
    </source>
</evidence>
<evidence type="ECO:0000256" key="6">
    <source>
        <dbReference type="ARBA" id="ARBA00023136"/>
    </source>
</evidence>
<dbReference type="SUPFAM" id="SSF103190">
    <property type="entry name" value="Sensory domain-like"/>
    <property type="match status" value="1"/>
</dbReference>
<evidence type="ECO:0000256" key="8">
    <source>
        <dbReference type="ARBA" id="ARBA00029447"/>
    </source>
</evidence>
<keyword evidence="6 10" id="KW-0472">Membrane</keyword>
<dbReference type="Proteomes" id="UP001407405">
    <property type="component" value="Unassembled WGS sequence"/>
</dbReference>
<keyword evidence="14" id="KW-1185">Reference proteome</keyword>
<comment type="caution">
    <text evidence="13">The sequence shown here is derived from an EMBL/GenBank/DDBJ whole genome shotgun (WGS) entry which is preliminary data.</text>
</comment>
<dbReference type="InterPro" id="IPR004089">
    <property type="entry name" value="MCPsignal_dom"/>
</dbReference>
<sequence>MSIKQKIPLIVIGILLASFLTLGLLTASLVRTMVTERQFSSTEGLASSITIDINDFIAQQMVFMDETAQTALILEQNDLNLLPYMEQQTNRNPHMKTVYFGYDNKSAFLSGDGWVPDATWDWTGRPWYIAATQTEETIFTSPYIDAQTGDMVISAARAVRTPQGSLLGVVGSDITINTVTDIIQEANTSDFMTVFLSESNGQLVAHPDATLITEDHVANVSDIYGGELNEIISSDAQLTFVEEDGDRRFVIANPINHIDWQVVTTVSQSIIGQAVTRALTSLVMVLVVIFLVAAIIAFFLGKSIATPVVALSDTIQRLSQYDLTTQESDLASRYVNRKDEIGIISRSLSTMQENFIRLIRSISDSSQQVAASSEELTATTEQSATAAMEVAKTIEEIARGASDQAQDTESGVNLITDLGKIIEQDQQHMNSLNDSTNHVVILKEEGLENLNLVVTKSRQNQEASKEVTEIVKTTNESAHQIQSASAMIKSIAEQTNLLALNAAIESARAGEAGRGFAVVADEIRKLAEQSSAFTKEIDTIINVLTDKTAHAVTTMQEVESMANEQNDSVRKTHEKFLGISDAIAHMQQVIGDLNNASHQMADKKDEIIAVMENLSAISEENAAGTQEASASVEEQTAAMDDISRASETLAELAEEMQHHIKQFRL</sequence>
<proteinExistence type="inferred from homology"/>
<evidence type="ECO:0000259" key="12">
    <source>
        <dbReference type="PROSITE" id="PS50885"/>
    </source>
</evidence>
<evidence type="ECO:0000256" key="1">
    <source>
        <dbReference type="ARBA" id="ARBA00004651"/>
    </source>
</evidence>
<dbReference type="PROSITE" id="PS50885">
    <property type="entry name" value="HAMP"/>
    <property type="match status" value="1"/>
</dbReference>
<organism evidence="13 14">
    <name type="scientific">Anoxynatronum sibiricum</name>
    <dbReference type="NCBI Taxonomy" id="210623"/>
    <lineage>
        <taxon>Bacteria</taxon>
        <taxon>Bacillati</taxon>
        <taxon>Bacillota</taxon>
        <taxon>Clostridia</taxon>
        <taxon>Eubacteriales</taxon>
        <taxon>Clostridiaceae</taxon>
        <taxon>Anoxynatronum</taxon>
    </lineage>
</organism>
<dbReference type="CDD" id="cd18773">
    <property type="entry name" value="PDC1_HK_sensor"/>
    <property type="match status" value="1"/>
</dbReference>
<evidence type="ECO:0000259" key="11">
    <source>
        <dbReference type="PROSITE" id="PS50111"/>
    </source>
</evidence>
<dbReference type="RefSeq" id="WP_343186887.1">
    <property type="nucleotide sequence ID" value="NZ_JBCITM010000018.1"/>
</dbReference>
<keyword evidence="4 10" id="KW-0812">Transmembrane</keyword>
<evidence type="ECO:0000313" key="13">
    <source>
        <dbReference type="EMBL" id="MEN1761599.1"/>
    </source>
</evidence>
<keyword evidence="7 9" id="KW-0807">Transducer</keyword>
<comment type="subcellular location">
    <subcellularLocation>
        <location evidence="1">Cell membrane</location>
        <topology evidence="1">Multi-pass membrane protein</topology>
    </subcellularLocation>
</comment>
<keyword evidence="5 10" id="KW-1133">Transmembrane helix</keyword>
<feature type="domain" description="HAMP" evidence="12">
    <location>
        <begin position="302"/>
        <end position="360"/>
    </location>
</feature>
<keyword evidence="2" id="KW-1003">Cell membrane</keyword>
<dbReference type="SMART" id="SM00283">
    <property type="entry name" value="MA"/>
    <property type="match status" value="1"/>
</dbReference>
<dbReference type="Gene3D" id="3.30.450.20">
    <property type="entry name" value="PAS domain"/>
    <property type="match status" value="2"/>
</dbReference>
<name>A0ABU9VZT7_9CLOT</name>
<dbReference type="PROSITE" id="PS50111">
    <property type="entry name" value="CHEMOTAXIS_TRANSDUC_2"/>
    <property type="match status" value="1"/>
</dbReference>
<dbReference type="InterPro" id="IPR003660">
    <property type="entry name" value="HAMP_dom"/>
</dbReference>
<evidence type="ECO:0000256" key="7">
    <source>
        <dbReference type="ARBA" id="ARBA00023224"/>
    </source>
</evidence>
<dbReference type="EMBL" id="JBCITM010000018">
    <property type="protein sequence ID" value="MEN1761599.1"/>
    <property type="molecule type" value="Genomic_DNA"/>
</dbReference>
<reference evidence="13 14" key="1">
    <citation type="submission" date="2024-04" db="EMBL/GenBank/DDBJ databases">
        <title>Genome sequencing and metabolic network reconstruction of aminoacids and betaine degradation by Anoxynatronum sibiricum.</title>
        <authorList>
            <person name="Detkova E.N."/>
            <person name="Boltjanskaja Y.V."/>
            <person name="Mardanov A.V."/>
            <person name="Kevbrin V."/>
        </authorList>
    </citation>
    <scope>NUCLEOTIDE SEQUENCE [LARGE SCALE GENOMIC DNA]</scope>
    <source>
        <strain evidence="13 14">Z-7981</strain>
    </source>
</reference>
<dbReference type="InterPro" id="IPR033479">
    <property type="entry name" value="dCache_1"/>
</dbReference>
<evidence type="ECO:0000313" key="14">
    <source>
        <dbReference type="Proteomes" id="UP001407405"/>
    </source>
</evidence>
<evidence type="ECO:0000256" key="9">
    <source>
        <dbReference type="PROSITE-ProRule" id="PRU00284"/>
    </source>
</evidence>
<evidence type="ECO:0000256" key="5">
    <source>
        <dbReference type="ARBA" id="ARBA00022989"/>
    </source>
</evidence>
<dbReference type="PANTHER" id="PTHR32089:SF112">
    <property type="entry name" value="LYSOZYME-LIKE PROTEIN-RELATED"/>
    <property type="match status" value="1"/>
</dbReference>
<evidence type="ECO:0000256" key="2">
    <source>
        <dbReference type="ARBA" id="ARBA00022475"/>
    </source>
</evidence>
<keyword evidence="3" id="KW-0145">Chemotaxis</keyword>
<dbReference type="InterPro" id="IPR029151">
    <property type="entry name" value="Sensor-like_sf"/>
</dbReference>
<accession>A0ABU9VZT7</accession>
<evidence type="ECO:0000256" key="3">
    <source>
        <dbReference type="ARBA" id="ARBA00022500"/>
    </source>
</evidence>
<dbReference type="Pfam" id="PF02743">
    <property type="entry name" value="dCache_1"/>
    <property type="match status" value="1"/>
</dbReference>
<feature type="domain" description="Methyl-accepting transducer" evidence="11">
    <location>
        <begin position="379"/>
        <end position="615"/>
    </location>
</feature>
<dbReference type="Pfam" id="PF00015">
    <property type="entry name" value="MCPsignal"/>
    <property type="match status" value="1"/>
</dbReference>
<evidence type="ECO:0000256" key="10">
    <source>
        <dbReference type="SAM" id="Phobius"/>
    </source>
</evidence>